<evidence type="ECO:0000256" key="6">
    <source>
        <dbReference type="ARBA" id="ARBA00023277"/>
    </source>
</evidence>
<evidence type="ECO:0000313" key="11">
    <source>
        <dbReference type="Proteomes" id="UP000052020"/>
    </source>
</evidence>
<evidence type="ECO:0000256" key="2">
    <source>
        <dbReference type="ARBA" id="ARBA00022490"/>
    </source>
</evidence>
<reference evidence="10 11" key="1">
    <citation type="journal article" date="2015" name="Microbiome">
        <title>Genomic resolution of linkages in carbon, nitrogen, and sulfur cycling among widespread estuary sediment bacteria.</title>
        <authorList>
            <person name="Baker B.J."/>
            <person name="Lazar C.S."/>
            <person name="Teske A.P."/>
            <person name="Dick G.J."/>
        </authorList>
    </citation>
    <scope>NUCLEOTIDE SEQUENCE [LARGE SCALE GENOMIC DNA]</scope>
    <source>
        <strain evidence="10">DG_56</strain>
    </source>
</reference>
<protein>
    <recommendedName>
        <fullName evidence="7">Xylose isomerase</fullName>
        <ecNumber evidence="7">5.3.1.5</ecNumber>
    </recommendedName>
</protein>
<evidence type="ECO:0000259" key="9">
    <source>
        <dbReference type="Pfam" id="PF01261"/>
    </source>
</evidence>
<keyword evidence="7" id="KW-0859">Xylose metabolism</keyword>
<evidence type="ECO:0000256" key="8">
    <source>
        <dbReference type="RuleBase" id="RU000610"/>
    </source>
</evidence>
<gene>
    <name evidence="10" type="ORF">AMK68_01945</name>
</gene>
<feature type="domain" description="Xylose isomerase-like TIM barrel" evidence="9">
    <location>
        <begin position="43"/>
        <end position="281"/>
    </location>
</feature>
<comment type="caution">
    <text evidence="10">The sequence shown here is derived from an EMBL/GenBank/DDBJ whole genome shotgun (WGS) entry which is preliminary data.</text>
</comment>
<keyword evidence="4" id="KW-0464">Manganese</keyword>
<dbReference type="PANTHER" id="PTHR30268">
    <property type="entry name" value="L-RHAMNOSE ISOMERASE"/>
    <property type="match status" value="1"/>
</dbReference>
<evidence type="ECO:0000256" key="7">
    <source>
        <dbReference type="RuleBase" id="RU000609"/>
    </source>
</evidence>
<keyword evidence="2" id="KW-0963">Cytoplasm</keyword>
<dbReference type="GO" id="GO:0046872">
    <property type="term" value="F:metal ion binding"/>
    <property type="evidence" value="ECO:0007669"/>
    <property type="project" value="UniProtKB-KW"/>
</dbReference>
<accession>A0A0S7XPI5</accession>
<dbReference type="GO" id="GO:0042732">
    <property type="term" value="P:D-xylose metabolic process"/>
    <property type="evidence" value="ECO:0007669"/>
    <property type="project" value="UniProtKB-KW"/>
</dbReference>
<dbReference type="PRINTS" id="PR00688">
    <property type="entry name" value="XYLOSISMRASE"/>
</dbReference>
<comment type="catalytic activity">
    <reaction evidence="7">
        <text>alpha-D-xylose = alpha-D-xylulofuranose</text>
        <dbReference type="Rhea" id="RHEA:22816"/>
        <dbReference type="ChEBI" id="CHEBI:28518"/>
        <dbReference type="ChEBI" id="CHEBI:188998"/>
        <dbReference type="EC" id="5.3.1.5"/>
    </reaction>
</comment>
<dbReference type="InterPro" id="IPR001998">
    <property type="entry name" value="Xylose_isomerase"/>
</dbReference>
<sequence length="325" mass="36735">MASPKFAAGLWVFGQTNDRFCGDGYGPPVSLEEQVRRAAQVPNLKGIEVHQTDFDEMSHDDFKALVQDTGLVVTLVNTNVWSTPKWKHGAFTHRDPAIRKDAIAEGKRAVDCARALGAPGVGFWLGSDGYDYPFQNDYRKQWGYLVEGIGECARYAAPDIKIGIEYKLKEPRNHISIGDVGKALWLVTEIGADNLGCAVDFGHAMMARELPGDSMALLARKKKLFNVHFNDCYREWDDDMVPGTVHFWETLEFLYYCKITEYDGWFGLDMFPYREDGVKAADMALRNLEAMWDMVERIPVDALEKAQETMDALATQEVVRKVIFK</sequence>
<dbReference type="EC" id="5.3.1.5" evidence="7"/>
<dbReference type="GO" id="GO:0009045">
    <property type="term" value="F:xylose isomerase activity"/>
    <property type="evidence" value="ECO:0007669"/>
    <property type="project" value="UniProtKB-EC"/>
</dbReference>
<comment type="similarity">
    <text evidence="7">Belongs to the xylose isomerase family.</text>
</comment>
<dbReference type="GO" id="GO:0019324">
    <property type="term" value="P:L-lyxose metabolic process"/>
    <property type="evidence" value="ECO:0007669"/>
    <property type="project" value="TreeGrafter"/>
</dbReference>
<evidence type="ECO:0000256" key="4">
    <source>
        <dbReference type="ARBA" id="ARBA00023211"/>
    </source>
</evidence>
<evidence type="ECO:0000313" key="10">
    <source>
        <dbReference type="EMBL" id="KPJ64314.1"/>
    </source>
</evidence>
<comment type="subunit">
    <text evidence="8">Homotetramer.</text>
</comment>
<dbReference type="PANTHER" id="PTHR30268:SF0">
    <property type="entry name" value="L-RHAMNOSE ISOMERASE"/>
    <property type="match status" value="1"/>
</dbReference>
<keyword evidence="5 7" id="KW-0413">Isomerase</keyword>
<keyword evidence="6 7" id="KW-0119">Carbohydrate metabolism</keyword>
<dbReference type="GO" id="GO:0019301">
    <property type="term" value="P:rhamnose catabolic process"/>
    <property type="evidence" value="ECO:0007669"/>
    <property type="project" value="TreeGrafter"/>
</dbReference>
<dbReference type="InterPro" id="IPR050337">
    <property type="entry name" value="L-rhamnose_isomerase"/>
</dbReference>
<name>A0A0S7XPI5_9BACT</name>
<evidence type="ECO:0000256" key="3">
    <source>
        <dbReference type="ARBA" id="ARBA00022723"/>
    </source>
</evidence>
<comment type="subcellular location">
    <subcellularLocation>
        <location evidence="1 8">Cytoplasm</location>
    </subcellularLocation>
</comment>
<evidence type="ECO:0000256" key="5">
    <source>
        <dbReference type="ARBA" id="ARBA00023235"/>
    </source>
</evidence>
<dbReference type="PROSITE" id="PS51415">
    <property type="entry name" value="XYLOSE_ISOMERASE"/>
    <property type="match status" value="1"/>
</dbReference>
<dbReference type="InterPro" id="IPR036237">
    <property type="entry name" value="Xyl_isomerase-like_sf"/>
</dbReference>
<dbReference type="Proteomes" id="UP000052020">
    <property type="component" value="Unassembled WGS sequence"/>
</dbReference>
<evidence type="ECO:0000256" key="1">
    <source>
        <dbReference type="ARBA" id="ARBA00004496"/>
    </source>
</evidence>
<dbReference type="GO" id="GO:0005737">
    <property type="term" value="C:cytoplasm"/>
    <property type="evidence" value="ECO:0007669"/>
    <property type="project" value="UniProtKB-SubCell"/>
</dbReference>
<dbReference type="GO" id="GO:0008740">
    <property type="term" value="F:L-rhamnose isomerase activity"/>
    <property type="evidence" value="ECO:0007669"/>
    <property type="project" value="TreeGrafter"/>
</dbReference>
<dbReference type="Gene3D" id="3.20.20.150">
    <property type="entry name" value="Divalent-metal-dependent TIM barrel enzymes"/>
    <property type="match status" value="1"/>
</dbReference>
<dbReference type="SUPFAM" id="SSF51658">
    <property type="entry name" value="Xylose isomerase-like"/>
    <property type="match status" value="1"/>
</dbReference>
<dbReference type="AlphaFoldDB" id="A0A0S7XPI5"/>
<keyword evidence="3 7" id="KW-0479">Metal-binding</keyword>
<dbReference type="Pfam" id="PF01261">
    <property type="entry name" value="AP_endonuc_2"/>
    <property type="match status" value="1"/>
</dbReference>
<organism evidence="10 11">
    <name type="scientific">candidate division KD3-62 bacterium DG_56</name>
    <dbReference type="NCBI Taxonomy" id="1704032"/>
    <lineage>
        <taxon>Bacteria</taxon>
        <taxon>candidate division KD3-62</taxon>
    </lineage>
</organism>
<dbReference type="EMBL" id="LIZY01000032">
    <property type="protein sequence ID" value="KPJ64314.1"/>
    <property type="molecule type" value="Genomic_DNA"/>
</dbReference>
<proteinExistence type="inferred from homology"/>
<dbReference type="InterPro" id="IPR013022">
    <property type="entry name" value="Xyl_isomerase-like_TIM-brl"/>
</dbReference>